<dbReference type="AlphaFoldDB" id="A0AAV7T706"/>
<organism evidence="1 2">
    <name type="scientific">Pleurodeles waltl</name>
    <name type="common">Iberian ribbed newt</name>
    <dbReference type="NCBI Taxonomy" id="8319"/>
    <lineage>
        <taxon>Eukaryota</taxon>
        <taxon>Metazoa</taxon>
        <taxon>Chordata</taxon>
        <taxon>Craniata</taxon>
        <taxon>Vertebrata</taxon>
        <taxon>Euteleostomi</taxon>
        <taxon>Amphibia</taxon>
        <taxon>Batrachia</taxon>
        <taxon>Caudata</taxon>
        <taxon>Salamandroidea</taxon>
        <taxon>Salamandridae</taxon>
        <taxon>Pleurodelinae</taxon>
        <taxon>Pleurodeles</taxon>
    </lineage>
</organism>
<proteinExistence type="predicted"/>
<name>A0AAV7T706_PLEWA</name>
<dbReference type="EMBL" id="JANPWB010000007">
    <property type="protein sequence ID" value="KAJ1172109.1"/>
    <property type="molecule type" value="Genomic_DNA"/>
</dbReference>
<sequence>MATPASSHSVMPYGASLATKADISEMMEEFLKILREIKKEFKKAVTKLYQNLQKIGFRVDDLVTSTAEEKHELDALNTTVHGAVPGGTLDSAKQGKCLAALHFTDIPEEVGEELDYIVSEEESGFIRQTGDNIQLPFSTIERATMDDAQMLLLSLDAEKELGRVNWPFLTKVLSLMKLGPCYGPVFANFVMLFMKIKS</sequence>
<reference evidence="1" key="1">
    <citation type="journal article" date="2022" name="bioRxiv">
        <title>Sequencing and chromosome-scale assembly of the giantPleurodeles waltlgenome.</title>
        <authorList>
            <person name="Brown T."/>
            <person name="Elewa A."/>
            <person name="Iarovenko S."/>
            <person name="Subramanian E."/>
            <person name="Araus A.J."/>
            <person name="Petzold A."/>
            <person name="Susuki M."/>
            <person name="Suzuki K.-i.T."/>
            <person name="Hayashi T."/>
            <person name="Toyoda A."/>
            <person name="Oliveira C."/>
            <person name="Osipova E."/>
            <person name="Leigh N.D."/>
            <person name="Simon A."/>
            <person name="Yun M.H."/>
        </authorList>
    </citation>
    <scope>NUCLEOTIDE SEQUENCE</scope>
    <source>
        <strain evidence="1">20211129_DDA</strain>
        <tissue evidence="1">Liver</tissue>
    </source>
</reference>
<protein>
    <submittedName>
        <fullName evidence="1">Uncharacterized protein</fullName>
    </submittedName>
</protein>
<accession>A0AAV7T706</accession>
<evidence type="ECO:0000313" key="1">
    <source>
        <dbReference type="EMBL" id="KAJ1172109.1"/>
    </source>
</evidence>
<gene>
    <name evidence="1" type="ORF">NDU88_003961</name>
</gene>
<keyword evidence="2" id="KW-1185">Reference proteome</keyword>
<evidence type="ECO:0000313" key="2">
    <source>
        <dbReference type="Proteomes" id="UP001066276"/>
    </source>
</evidence>
<comment type="caution">
    <text evidence="1">The sequence shown here is derived from an EMBL/GenBank/DDBJ whole genome shotgun (WGS) entry which is preliminary data.</text>
</comment>
<dbReference type="Proteomes" id="UP001066276">
    <property type="component" value="Chromosome 4_1"/>
</dbReference>